<dbReference type="AlphaFoldDB" id="A0A0J7KSX6"/>
<gene>
    <name evidence="2" type="ORF">RF55_6393</name>
</gene>
<proteinExistence type="predicted"/>
<feature type="coiled-coil region" evidence="1">
    <location>
        <begin position="18"/>
        <end position="46"/>
    </location>
</feature>
<comment type="caution">
    <text evidence="2">The sequence shown here is derived from an EMBL/GenBank/DDBJ whole genome shotgun (WGS) entry which is preliminary data.</text>
</comment>
<accession>A0A0J7KSX6</accession>
<evidence type="ECO:0000313" key="3">
    <source>
        <dbReference type="Proteomes" id="UP000036403"/>
    </source>
</evidence>
<reference evidence="2 3" key="1">
    <citation type="submission" date="2015-04" db="EMBL/GenBank/DDBJ databases">
        <title>Lasius niger genome sequencing.</title>
        <authorList>
            <person name="Konorov E.A."/>
            <person name="Nikitin M.A."/>
            <person name="Kirill M.V."/>
            <person name="Chang P."/>
        </authorList>
    </citation>
    <scope>NUCLEOTIDE SEQUENCE [LARGE SCALE GENOMIC DNA]</scope>
    <source>
        <tissue evidence="2">Whole</tissue>
    </source>
</reference>
<evidence type="ECO:0000313" key="2">
    <source>
        <dbReference type="EMBL" id="KMQ93502.1"/>
    </source>
</evidence>
<keyword evidence="2" id="KW-0067">ATP-binding</keyword>
<keyword evidence="1" id="KW-0175">Coiled coil</keyword>
<keyword evidence="2" id="KW-0347">Helicase</keyword>
<protein>
    <submittedName>
        <fullName evidence="2">Atp-dependent rrna helicase</fullName>
    </submittedName>
</protein>
<sequence>MGSKGDRLIERRGSMGTIEELLKRKRELTEEKEMKEKGEKEDEEEEEWAFQSTKKLLRSPKGGCDEDWRGWCRELKREIMTGMRPERGNYGGNKGSD</sequence>
<keyword evidence="3" id="KW-1185">Reference proteome</keyword>
<evidence type="ECO:0000256" key="1">
    <source>
        <dbReference type="SAM" id="Coils"/>
    </source>
</evidence>
<organism evidence="2 3">
    <name type="scientific">Lasius niger</name>
    <name type="common">Black garden ant</name>
    <dbReference type="NCBI Taxonomy" id="67767"/>
    <lineage>
        <taxon>Eukaryota</taxon>
        <taxon>Metazoa</taxon>
        <taxon>Ecdysozoa</taxon>
        <taxon>Arthropoda</taxon>
        <taxon>Hexapoda</taxon>
        <taxon>Insecta</taxon>
        <taxon>Pterygota</taxon>
        <taxon>Neoptera</taxon>
        <taxon>Endopterygota</taxon>
        <taxon>Hymenoptera</taxon>
        <taxon>Apocrita</taxon>
        <taxon>Aculeata</taxon>
        <taxon>Formicoidea</taxon>
        <taxon>Formicidae</taxon>
        <taxon>Formicinae</taxon>
        <taxon>Lasius</taxon>
        <taxon>Lasius</taxon>
    </lineage>
</organism>
<keyword evidence="2" id="KW-0378">Hydrolase</keyword>
<dbReference type="Proteomes" id="UP000036403">
    <property type="component" value="Unassembled WGS sequence"/>
</dbReference>
<dbReference type="EMBL" id="LBMM01003467">
    <property type="protein sequence ID" value="KMQ93502.1"/>
    <property type="molecule type" value="Genomic_DNA"/>
</dbReference>
<dbReference type="GO" id="GO:0004386">
    <property type="term" value="F:helicase activity"/>
    <property type="evidence" value="ECO:0007669"/>
    <property type="project" value="UniProtKB-KW"/>
</dbReference>
<name>A0A0J7KSX6_LASNI</name>
<keyword evidence="2" id="KW-0547">Nucleotide-binding</keyword>
<dbReference type="PaxDb" id="67767-A0A0J7KSX6"/>